<gene>
    <name evidence="2" type="ORF">O181_015357</name>
</gene>
<evidence type="ECO:0000256" key="1">
    <source>
        <dbReference type="SAM" id="MobiDB-lite"/>
    </source>
</evidence>
<accession>A0A9Q3C205</accession>
<proteinExistence type="predicted"/>
<evidence type="ECO:0000313" key="2">
    <source>
        <dbReference type="EMBL" id="MBW0475642.1"/>
    </source>
</evidence>
<name>A0A9Q3C205_9BASI</name>
<evidence type="ECO:0000313" key="3">
    <source>
        <dbReference type="Proteomes" id="UP000765509"/>
    </source>
</evidence>
<dbReference type="Proteomes" id="UP000765509">
    <property type="component" value="Unassembled WGS sequence"/>
</dbReference>
<dbReference type="EMBL" id="AVOT02004186">
    <property type="protein sequence ID" value="MBW0475642.1"/>
    <property type="molecule type" value="Genomic_DNA"/>
</dbReference>
<organism evidence="2 3">
    <name type="scientific">Austropuccinia psidii MF-1</name>
    <dbReference type="NCBI Taxonomy" id="1389203"/>
    <lineage>
        <taxon>Eukaryota</taxon>
        <taxon>Fungi</taxon>
        <taxon>Dikarya</taxon>
        <taxon>Basidiomycota</taxon>
        <taxon>Pucciniomycotina</taxon>
        <taxon>Pucciniomycetes</taxon>
        <taxon>Pucciniales</taxon>
        <taxon>Sphaerophragmiaceae</taxon>
        <taxon>Austropuccinia</taxon>
    </lineage>
</organism>
<dbReference type="AlphaFoldDB" id="A0A9Q3C205"/>
<keyword evidence="3" id="KW-1185">Reference proteome</keyword>
<comment type="caution">
    <text evidence="2">The sequence shown here is derived from an EMBL/GenBank/DDBJ whole genome shotgun (WGS) entry which is preliminary data.</text>
</comment>
<feature type="region of interest" description="Disordered" evidence="1">
    <location>
        <begin position="179"/>
        <end position="201"/>
    </location>
</feature>
<protein>
    <submittedName>
        <fullName evidence="2">Uncharacterized protein</fullName>
    </submittedName>
</protein>
<sequence>MIKVISKQLIQSGAKVMANYDWLPLINFTPENFWAATFFQIHPLMVICRKFSSAWKTFYCLSSNQPFFCAHGPLIRRCSPTCMSKPEDSQCGLSIASYALAYSAPMIPDAGLFCVETHHGRSYARHLHMHRENLSTCIPANSHIFPPGIPLCVSPQEFLHTTKLMFSGMPPYIPHPPIQKDPHSEISFPPPPLPSSSLYRT</sequence>
<reference evidence="2" key="1">
    <citation type="submission" date="2021-03" db="EMBL/GenBank/DDBJ databases">
        <title>Draft genome sequence of rust myrtle Austropuccinia psidii MF-1, a brazilian biotype.</title>
        <authorList>
            <person name="Quecine M.C."/>
            <person name="Pachon D.M.R."/>
            <person name="Bonatelli M.L."/>
            <person name="Correr F.H."/>
            <person name="Franceschini L.M."/>
            <person name="Leite T.F."/>
            <person name="Margarido G.R.A."/>
            <person name="Almeida C.A."/>
            <person name="Ferrarezi J.A."/>
            <person name="Labate C.A."/>
        </authorList>
    </citation>
    <scope>NUCLEOTIDE SEQUENCE</scope>
    <source>
        <strain evidence="2">MF-1</strain>
    </source>
</reference>